<dbReference type="Proteomes" id="UP001212326">
    <property type="component" value="Chromosome"/>
</dbReference>
<reference evidence="3 4" key="1">
    <citation type="submission" date="2022-12" db="EMBL/GenBank/DDBJ databases">
        <authorList>
            <person name="Mo P."/>
        </authorList>
    </citation>
    <scope>NUCLEOTIDE SEQUENCE [LARGE SCALE GENOMIC DNA]</scope>
    <source>
        <strain evidence="3 4">HUAS 2-6</strain>
    </source>
</reference>
<dbReference type="PROSITE" id="PS01047">
    <property type="entry name" value="HMA_1"/>
    <property type="match status" value="1"/>
</dbReference>
<keyword evidence="4" id="KW-1185">Reference proteome</keyword>
<accession>A0ABY7PH14</accession>
<feature type="domain" description="HMA" evidence="2">
    <location>
        <begin position="2"/>
        <end position="67"/>
    </location>
</feature>
<dbReference type="InterPro" id="IPR036163">
    <property type="entry name" value="HMA_dom_sf"/>
</dbReference>
<dbReference type="SUPFAM" id="SSF55008">
    <property type="entry name" value="HMA, heavy metal-associated domain"/>
    <property type="match status" value="1"/>
</dbReference>
<evidence type="ECO:0000313" key="3">
    <source>
        <dbReference type="EMBL" id="WBO68884.1"/>
    </source>
</evidence>
<dbReference type="InterPro" id="IPR017969">
    <property type="entry name" value="Heavy-metal-associated_CS"/>
</dbReference>
<evidence type="ECO:0000259" key="2">
    <source>
        <dbReference type="PROSITE" id="PS50846"/>
    </source>
</evidence>
<dbReference type="InterPro" id="IPR006121">
    <property type="entry name" value="HMA_dom"/>
</dbReference>
<organism evidence="3 4">
    <name type="scientific">Streptomyces camelliae</name>
    <dbReference type="NCBI Taxonomy" id="3004093"/>
    <lineage>
        <taxon>Bacteria</taxon>
        <taxon>Bacillati</taxon>
        <taxon>Actinomycetota</taxon>
        <taxon>Actinomycetes</taxon>
        <taxon>Kitasatosporales</taxon>
        <taxon>Streptomycetaceae</taxon>
        <taxon>Streptomyces</taxon>
    </lineage>
</organism>
<proteinExistence type="predicted"/>
<gene>
    <name evidence="3" type="ORF">O1G22_41930</name>
</gene>
<dbReference type="EMBL" id="CP115300">
    <property type="protein sequence ID" value="WBO68884.1"/>
    <property type="molecule type" value="Genomic_DNA"/>
</dbReference>
<protein>
    <submittedName>
        <fullName evidence="3">Heavy metal-associated domain-containing protein</fullName>
    </submittedName>
</protein>
<sequence>MTETSYSVTGMVCAHCAASVTDEIEHIPGVITVTVDVDAGTVVVTSDRTLDVTDVRAAVEDAGYELTS</sequence>
<dbReference type="PROSITE" id="PS50846">
    <property type="entry name" value="HMA_2"/>
    <property type="match status" value="1"/>
</dbReference>
<dbReference type="RefSeq" id="WP_270086105.1">
    <property type="nucleotide sequence ID" value="NZ_CP115300.1"/>
</dbReference>
<keyword evidence="1" id="KW-0479">Metal-binding</keyword>
<evidence type="ECO:0000256" key="1">
    <source>
        <dbReference type="ARBA" id="ARBA00022723"/>
    </source>
</evidence>
<dbReference type="CDD" id="cd00371">
    <property type="entry name" value="HMA"/>
    <property type="match status" value="1"/>
</dbReference>
<dbReference type="Gene3D" id="3.30.70.100">
    <property type="match status" value="1"/>
</dbReference>
<dbReference type="Pfam" id="PF00403">
    <property type="entry name" value="HMA"/>
    <property type="match status" value="1"/>
</dbReference>
<evidence type="ECO:0000313" key="4">
    <source>
        <dbReference type="Proteomes" id="UP001212326"/>
    </source>
</evidence>
<name>A0ABY7PH14_9ACTN</name>